<feature type="coiled-coil region" evidence="9">
    <location>
        <begin position="221"/>
        <end position="251"/>
    </location>
</feature>
<dbReference type="PaxDb" id="667014-Thein_2063"/>
<dbReference type="PANTHER" id="PTHR43065">
    <property type="entry name" value="SENSOR HISTIDINE KINASE"/>
    <property type="match status" value="1"/>
</dbReference>
<feature type="coiled-coil region" evidence="9">
    <location>
        <begin position="96"/>
        <end position="123"/>
    </location>
</feature>
<dbReference type="Gene3D" id="1.10.287.130">
    <property type="match status" value="1"/>
</dbReference>
<evidence type="ECO:0000256" key="8">
    <source>
        <dbReference type="ARBA" id="ARBA00023012"/>
    </source>
</evidence>
<dbReference type="SMART" id="SM00388">
    <property type="entry name" value="HisKA"/>
    <property type="match status" value="1"/>
</dbReference>
<dbReference type="InterPro" id="IPR036890">
    <property type="entry name" value="HATPase_C_sf"/>
</dbReference>
<sequence length="476" mass="55131">MKNKYITLKKVIYIAVACYTIILLFIVTATYICIKKLDQKVYLWIQLENIDRQILEVRRYEKNYLLYHNKQDLLYTMDYIEKLELELQKNSDFIKNLDTKAEINELKKIIDDYKSTLENILEQEKINPIQAKEIRKKGHKIVVIFNQLRNKATQKLNYDIKKYSLIPVLIIFIVLIVAPIGAYILATWIIKPIEYLAYYAHKIPGAQTNYIPEHEKGFIKYKEYEQLRKAINEMIKSLNDKQQEVIQAEKMAAIGTTISGIAHEINNPLNNIFLTVEVIIDSFKELDQEEIQEMLQDIYKEAERAREIVAHLLEFARNKKESKLEKIDLRNLVKESLKLVTSEINLKGIKRNIILPDEEVNVRGNFNQLQQVLINIITNAIQAMGKGGKLEIRVKKKDNQAVIEISDTGPGIPEEIRKKIFEPFFTTKEKGTGLGLSVSYSIIQKHKGQIEVESEEGKGTTFRILLPIYENTGGAS</sequence>
<evidence type="ECO:0000256" key="4">
    <source>
        <dbReference type="ARBA" id="ARBA00022679"/>
    </source>
</evidence>
<dbReference type="InterPro" id="IPR003661">
    <property type="entry name" value="HisK_dim/P_dom"/>
</dbReference>
<dbReference type="SMART" id="SM00387">
    <property type="entry name" value="HATPase_c"/>
    <property type="match status" value="1"/>
</dbReference>
<evidence type="ECO:0000256" key="1">
    <source>
        <dbReference type="ARBA" id="ARBA00000085"/>
    </source>
</evidence>
<dbReference type="InParanoid" id="F8AD40"/>
<dbReference type="FunCoup" id="F8AD40">
    <property type="interactions" value="146"/>
</dbReference>
<reference evidence="13" key="1">
    <citation type="submission" date="2011-04" db="EMBL/GenBank/DDBJ databases">
        <title>The complete genome of Thermodesulfatator indicus DSM 15286.</title>
        <authorList>
            <person name="Lucas S."/>
            <person name="Copeland A."/>
            <person name="Lapidus A."/>
            <person name="Bruce D."/>
            <person name="Goodwin L."/>
            <person name="Pitluck S."/>
            <person name="Peters L."/>
            <person name="Kyrpides N."/>
            <person name="Mavromatis K."/>
            <person name="Pagani I."/>
            <person name="Ivanova N."/>
            <person name="Saunders L."/>
            <person name="Detter J.C."/>
            <person name="Tapia R."/>
            <person name="Han C."/>
            <person name="Land M."/>
            <person name="Hauser L."/>
            <person name="Markowitz V."/>
            <person name="Cheng J.-F."/>
            <person name="Hugenholtz P."/>
            <person name="Woyke T."/>
            <person name="Wu D."/>
            <person name="Spring S."/>
            <person name="Schroeder M."/>
            <person name="Brambilla E."/>
            <person name="Klenk H.-P."/>
            <person name="Eisen J.A."/>
        </authorList>
    </citation>
    <scope>NUCLEOTIDE SEQUENCE [LARGE SCALE GENOMIC DNA]</scope>
    <source>
        <strain evidence="13">DSM 15286 / JCM 11887 / CIR29812</strain>
    </source>
</reference>
<keyword evidence="3" id="KW-0597">Phosphoprotein</keyword>
<feature type="transmembrane region" description="Helical" evidence="10">
    <location>
        <begin position="12"/>
        <end position="34"/>
    </location>
</feature>
<evidence type="ECO:0000313" key="13">
    <source>
        <dbReference type="Proteomes" id="UP000006793"/>
    </source>
</evidence>
<proteinExistence type="predicted"/>
<dbReference type="eggNOG" id="COG4191">
    <property type="taxonomic scope" value="Bacteria"/>
</dbReference>
<gene>
    <name evidence="12" type="ordered locus">Thein_2063</name>
</gene>
<evidence type="ECO:0000259" key="11">
    <source>
        <dbReference type="PROSITE" id="PS50109"/>
    </source>
</evidence>
<dbReference type="InterPro" id="IPR005467">
    <property type="entry name" value="His_kinase_dom"/>
</dbReference>
<dbReference type="InterPro" id="IPR003594">
    <property type="entry name" value="HATPase_dom"/>
</dbReference>
<dbReference type="Pfam" id="PF02518">
    <property type="entry name" value="HATPase_c"/>
    <property type="match status" value="1"/>
</dbReference>
<dbReference type="SUPFAM" id="SSF47384">
    <property type="entry name" value="Homodimeric domain of signal transducing histidine kinase"/>
    <property type="match status" value="1"/>
</dbReference>
<dbReference type="InterPro" id="IPR036097">
    <property type="entry name" value="HisK_dim/P_sf"/>
</dbReference>
<keyword evidence="4" id="KW-0808">Transferase</keyword>
<keyword evidence="10" id="KW-0472">Membrane</keyword>
<dbReference type="EMBL" id="CP002683">
    <property type="protein sequence ID" value="AEH45913.1"/>
    <property type="molecule type" value="Genomic_DNA"/>
</dbReference>
<feature type="transmembrane region" description="Helical" evidence="10">
    <location>
        <begin position="165"/>
        <end position="190"/>
    </location>
</feature>
<protein>
    <recommendedName>
        <fullName evidence="2">histidine kinase</fullName>
        <ecNumber evidence="2">2.7.13.3</ecNumber>
    </recommendedName>
</protein>
<keyword evidence="5" id="KW-0547">Nucleotide-binding</keyword>
<dbReference type="PANTHER" id="PTHR43065:SF46">
    <property type="entry name" value="C4-DICARBOXYLATE TRANSPORT SENSOR PROTEIN DCTB"/>
    <property type="match status" value="1"/>
</dbReference>
<evidence type="ECO:0000256" key="3">
    <source>
        <dbReference type="ARBA" id="ARBA00022553"/>
    </source>
</evidence>
<dbReference type="InterPro" id="IPR004358">
    <property type="entry name" value="Sig_transdc_His_kin-like_C"/>
</dbReference>
<feature type="domain" description="Histidine kinase" evidence="11">
    <location>
        <begin position="260"/>
        <end position="470"/>
    </location>
</feature>
<dbReference type="CDD" id="cd00082">
    <property type="entry name" value="HisKA"/>
    <property type="match status" value="1"/>
</dbReference>
<dbReference type="GO" id="GO:0005524">
    <property type="term" value="F:ATP binding"/>
    <property type="evidence" value="ECO:0007669"/>
    <property type="project" value="UniProtKB-KW"/>
</dbReference>
<evidence type="ECO:0000256" key="2">
    <source>
        <dbReference type="ARBA" id="ARBA00012438"/>
    </source>
</evidence>
<reference evidence="12 13" key="2">
    <citation type="journal article" date="2012" name="Stand. Genomic Sci.">
        <title>Complete genome sequence of the thermophilic sulfate-reducing ocean bacterium Thermodesulfatator indicus type strain (CIR29812(T)).</title>
        <authorList>
            <person name="Anderson I."/>
            <person name="Saunders E."/>
            <person name="Lapidus A."/>
            <person name="Nolan M."/>
            <person name="Lucas S."/>
            <person name="Tice H."/>
            <person name="Del Rio T.G."/>
            <person name="Cheng J.F."/>
            <person name="Han C."/>
            <person name="Tapia R."/>
            <person name="Goodwin L.A."/>
            <person name="Pitluck S."/>
            <person name="Liolios K."/>
            <person name="Mavromatis K."/>
            <person name="Pagani I."/>
            <person name="Ivanova N."/>
            <person name="Mikhailova N."/>
            <person name="Pati A."/>
            <person name="Chen A."/>
            <person name="Palaniappan K."/>
            <person name="Land M."/>
            <person name="Hauser L."/>
            <person name="Jeffries C.D."/>
            <person name="Chang Y.J."/>
            <person name="Brambilla E.M."/>
            <person name="Rohde M."/>
            <person name="Spring S."/>
            <person name="Goker M."/>
            <person name="Detter J.C."/>
            <person name="Woyke T."/>
            <person name="Bristow J."/>
            <person name="Eisen J.A."/>
            <person name="Markowitz V."/>
            <person name="Hugenholtz P."/>
            <person name="Kyrpides N.C."/>
            <person name="Klenk H.P."/>
        </authorList>
    </citation>
    <scope>NUCLEOTIDE SEQUENCE [LARGE SCALE GENOMIC DNA]</scope>
    <source>
        <strain evidence="13">DSM 15286 / JCM 11887 / CIR29812</strain>
    </source>
</reference>
<name>F8AD40_THEID</name>
<dbReference type="PRINTS" id="PR00344">
    <property type="entry name" value="BCTRLSENSOR"/>
</dbReference>
<keyword evidence="7" id="KW-0067">ATP-binding</keyword>
<dbReference type="PROSITE" id="PS50109">
    <property type="entry name" value="HIS_KIN"/>
    <property type="match status" value="1"/>
</dbReference>
<dbReference type="HOGENOM" id="CLU_000445_89_29_0"/>
<evidence type="ECO:0000256" key="9">
    <source>
        <dbReference type="SAM" id="Coils"/>
    </source>
</evidence>
<dbReference type="Gene3D" id="3.30.565.10">
    <property type="entry name" value="Histidine kinase-like ATPase, C-terminal domain"/>
    <property type="match status" value="1"/>
</dbReference>
<organism evidence="12 13">
    <name type="scientific">Thermodesulfatator indicus (strain DSM 15286 / JCM 11887 / CIR29812)</name>
    <dbReference type="NCBI Taxonomy" id="667014"/>
    <lineage>
        <taxon>Bacteria</taxon>
        <taxon>Pseudomonadati</taxon>
        <taxon>Thermodesulfobacteriota</taxon>
        <taxon>Thermodesulfobacteria</taxon>
        <taxon>Thermodesulfobacteriales</taxon>
        <taxon>Thermodesulfatatoraceae</taxon>
        <taxon>Thermodesulfatator</taxon>
    </lineage>
</organism>
<evidence type="ECO:0000313" key="12">
    <source>
        <dbReference type="EMBL" id="AEH45913.1"/>
    </source>
</evidence>
<keyword evidence="8" id="KW-0902">Two-component regulatory system</keyword>
<dbReference type="RefSeq" id="WP_013908652.1">
    <property type="nucleotide sequence ID" value="NC_015681.1"/>
</dbReference>
<dbReference type="Gene3D" id="6.10.340.10">
    <property type="match status" value="1"/>
</dbReference>
<evidence type="ECO:0000256" key="7">
    <source>
        <dbReference type="ARBA" id="ARBA00022840"/>
    </source>
</evidence>
<dbReference type="KEGG" id="tid:Thein_2063"/>
<dbReference type="EC" id="2.7.13.3" evidence="2"/>
<dbReference type="AlphaFoldDB" id="F8AD40"/>
<dbReference type="SUPFAM" id="SSF55874">
    <property type="entry name" value="ATPase domain of HSP90 chaperone/DNA topoisomerase II/histidine kinase"/>
    <property type="match status" value="1"/>
</dbReference>
<dbReference type="GO" id="GO:0000155">
    <property type="term" value="F:phosphorelay sensor kinase activity"/>
    <property type="evidence" value="ECO:0007669"/>
    <property type="project" value="InterPro"/>
</dbReference>
<keyword evidence="10" id="KW-1133">Transmembrane helix</keyword>
<evidence type="ECO:0000256" key="5">
    <source>
        <dbReference type="ARBA" id="ARBA00022741"/>
    </source>
</evidence>
<evidence type="ECO:0000256" key="10">
    <source>
        <dbReference type="SAM" id="Phobius"/>
    </source>
</evidence>
<keyword evidence="10" id="KW-0812">Transmembrane</keyword>
<dbReference type="STRING" id="667014.Thein_2063"/>
<keyword evidence="6 12" id="KW-0418">Kinase</keyword>
<accession>F8AD40</accession>
<dbReference type="Pfam" id="PF00512">
    <property type="entry name" value="HisKA"/>
    <property type="match status" value="1"/>
</dbReference>
<dbReference type="FunFam" id="3.30.565.10:FF:000006">
    <property type="entry name" value="Sensor histidine kinase WalK"/>
    <property type="match status" value="1"/>
</dbReference>
<dbReference type="Proteomes" id="UP000006793">
    <property type="component" value="Chromosome"/>
</dbReference>
<keyword evidence="9" id="KW-0175">Coiled coil</keyword>
<comment type="catalytic activity">
    <reaction evidence="1">
        <text>ATP + protein L-histidine = ADP + protein N-phospho-L-histidine.</text>
        <dbReference type="EC" id="2.7.13.3"/>
    </reaction>
</comment>
<dbReference type="OrthoDB" id="224978at2"/>
<evidence type="ECO:0000256" key="6">
    <source>
        <dbReference type="ARBA" id="ARBA00022777"/>
    </source>
</evidence>
<keyword evidence="13" id="KW-1185">Reference proteome</keyword>